<name>A0AA96LLS0_9BACL</name>
<reference evidence="1" key="1">
    <citation type="submission" date="2022-02" db="EMBL/GenBank/DDBJ databases">
        <title>Paenibacillus sp. MBLB1832 Whole Genome Shotgun Sequencing.</title>
        <authorList>
            <person name="Hwang C.Y."/>
            <person name="Cho E.-S."/>
            <person name="Seo M.-J."/>
        </authorList>
    </citation>
    <scope>NUCLEOTIDE SEQUENCE</scope>
    <source>
        <strain evidence="1">MBLB1832</strain>
    </source>
</reference>
<dbReference type="Proteomes" id="UP001304650">
    <property type="component" value="Chromosome"/>
</dbReference>
<accession>A0AA96LLS0</accession>
<sequence length="42" mass="4758">MKVLKHQQTQENWTISSLKDEFLPLIAGTFLVIEVKITDGKG</sequence>
<organism evidence="1 2">
    <name type="scientific">Paenibacillus roseopurpureus</name>
    <dbReference type="NCBI Taxonomy" id="2918901"/>
    <lineage>
        <taxon>Bacteria</taxon>
        <taxon>Bacillati</taxon>
        <taxon>Bacillota</taxon>
        <taxon>Bacilli</taxon>
        <taxon>Bacillales</taxon>
        <taxon>Paenibacillaceae</taxon>
        <taxon>Paenibacillus</taxon>
    </lineage>
</organism>
<evidence type="ECO:0000313" key="1">
    <source>
        <dbReference type="EMBL" id="WNR43441.1"/>
    </source>
</evidence>
<gene>
    <name evidence="1" type="ORF">MJB10_20365</name>
</gene>
<dbReference type="KEGG" id="proo:MJB10_20365"/>
<proteinExistence type="predicted"/>
<dbReference type="AlphaFoldDB" id="A0AA96LLS0"/>
<dbReference type="RefSeq" id="WP_314797694.1">
    <property type="nucleotide sequence ID" value="NZ_CP130319.1"/>
</dbReference>
<keyword evidence="2" id="KW-1185">Reference proteome</keyword>
<dbReference type="EMBL" id="CP130319">
    <property type="protein sequence ID" value="WNR43441.1"/>
    <property type="molecule type" value="Genomic_DNA"/>
</dbReference>
<evidence type="ECO:0000313" key="2">
    <source>
        <dbReference type="Proteomes" id="UP001304650"/>
    </source>
</evidence>
<protein>
    <submittedName>
        <fullName evidence="1">Uncharacterized protein</fullName>
    </submittedName>
</protein>